<feature type="coiled-coil region" evidence="1">
    <location>
        <begin position="32"/>
        <end position="59"/>
    </location>
</feature>
<proteinExistence type="predicted"/>
<feature type="compositionally biased region" description="Polar residues" evidence="2">
    <location>
        <begin position="132"/>
        <end position="142"/>
    </location>
</feature>
<organism evidence="3 4">
    <name type="scientific">Araneus ventricosus</name>
    <name type="common">Orbweaver spider</name>
    <name type="synonym">Epeira ventricosa</name>
    <dbReference type="NCBI Taxonomy" id="182803"/>
    <lineage>
        <taxon>Eukaryota</taxon>
        <taxon>Metazoa</taxon>
        <taxon>Ecdysozoa</taxon>
        <taxon>Arthropoda</taxon>
        <taxon>Chelicerata</taxon>
        <taxon>Arachnida</taxon>
        <taxon>Araneae</taxon>
        <taxon>Araneomorphae</taxon>
        <taxon>Entelegynae</taxon>
        <taxon>Araneoidea</taxon>
        <taxon>Araneidae</taxon>
        <taxon>Araneus</taxon>
    </lineage>
</organism>
<gene>
    <name evidence="3" type="ORF">AVEN_9370_1</name>
</gene>
<comment type="caution">
    <text evidence="3">The sequence shown here is derived from an EMBL/GenBank/DDBJ whole genome shotgun (WGS) entry which is preliminary data.</text>
</comment>
<dbReference type="EMBL" id="BGPR01000379">
    <property type="protein sequence ID" value="GBM16777.1"/>
    <property type="molecule type" value="Genomic_DNA"/>
</dbReference>
<evidence type="ECO:0000313" key="3">
    <source>
        <dbReference type="EMBL" id="GBM16777.1"/>
    </source>
</evidence>
<keyword evidence="4" id="KW-1185">Reference proteome</keyword>
<evidence type="ECO:0000313" key="4">
    <source>
        <dbReference type="Proteomes" id="UP000499080"/>
    </source>
</evidence>
<feature type="compositionally biased region" description="Low complexity" evidence="2">
    <location>
        <begin position="143"/>
        <end position="153"/>
    </location>
</feature>
<dbReference type="AlphaFoldDB" id="A0A4Y2DKR4"/>
<protein>
    <submittedName>
        <fullName evidence="3">Uncharacterized protein</fullName>
    </submittedName>
</protein>
<dbReference type="Proteomes" id="UP000499080">
    <property type="component" value="Unassembled WGS sequence"/>
</dbReference>
<reference evidence="3 4" key="1">
    <citation type="journal article" date="2019" name="Sci. Rep.">
        <title>Orb-weaving spider Araneus ventricosus genome elucidates the spidroin gene catalogue.</title>
        <authorList>
            <person name="Kono N."/>
            <person name="Nakamura H."/>
            <person name="Ohtoshi R."/>
            <person name="Moran D.A.P."/>
            <person name="Shinohara A."/>
            <person name="Yoshida Y."/>
            <person name="Fujiwara M."/>
            <person name="Mori M."/>
            <person name="Tomita M."/>
            <person name="Arakawa K."/>
        </authorList>
    </citation>
    <scope>NUCLEOTIDE SEQUENCE [LARGE SCALE GENOMIC DNA]</scope>
</reference>
<feature type="region of interest" description="Disordered" evidence="2">
    <location>
        <begin position="132"/>
        <end position="153"/>
    </location>
</feature>
<dbReference type="OrthoDB" id="6469072at2759"/>
<accession>A0A4Y2DKR4</accession>
<sequence length="164" mass="18504">MRQQRSTFKLNYIRGHKSDKIVGNISQVVNVDSELEAKVKLFRDELNDLQNIFKNVSEKQSSNAQDKDDFSNLKEDILLLYIEAVSFVVPDKKMESDHSGAIMDLFIELENEFASFRQGIYNKVNGFSKQLSPSTDNIQSDKPLSPVSPSSGGLDMKIVVARSQ</sequence>
<name>A0A4Y2DKR4_ARAVE</name>
<evidence type="ECO:0000256" key="1">
    <source>
        <dbReference type="SAM" id="Coils"/>
    </source>
</evidence>
<keyword evidence="1" id="KW-0175">Coiled coil</keyword>
<evidence type="ECO:0000256" key="2">
    <source>
        <dbReference type="SAM" id="MobiDB-lite"/>
    </source>
</evidence>